<evidence type="ECO:0000256" key="1">
    <source>
        <dbReference type="SAM" id="MobiDB-lite"/>
    </source>
</evidence>
<feature type="region of interest" description="Disordered" evidence="1">
    <location>
        <begin position="1"/>
        <end position="46"/>
    </location>
</feature>
<gene>
    <name evidence="2" type="ORF">BN1723_019255</name>
</gene>
<feature type="compositionally biased region" description="Basic and acidic residues" evidence="1">
    <location>
        <begin position="10"/>
        <end position="26"/>
    </location>
</feature>
<organism evidence="2 3">
    <name type="scientific">Verticillium longisporum</name>
    <name type="common">Verticillium dahliae var. longisporum</name>
    <dbReference type="NCBI Taxonomy" id="100787"/>
    <lineage>
        <taxon>Eukaryota</taxon>
        <taxon>Fungi</taxon>
        <taxon>Dikarya</taxon>
        <taxon>Ascomycota</taxon>
        <taxon>Pezizomycotina</taxon>
        <taxon>Sordariomycetes</taxon>
        <taxon>Hypocreomycetidae</taxon>
        <taxon>Glomerellales</taxon>
        <taxon>Plectosphaerellaceae</taxon>
        <taxon>Verticillium</taxon>
    </lineage>
</organism>
<proteinExistence type="predicted"/>
<dbReference type="EMBL" id="CVQI01033474">
    <property type="protein sequence ID" value="CRK43619.1"/>
    <property type="molecule type" value="Genomic_DNA"/>
</dbReference>
<accession>A0A0G4NB95</accession>
<sequence>SHPTRRAPHQLREERSHDWHSSDSPRWRPRQPSDLNPIPPLHHQRLDFGSLSRRRARLHVCIPVRRR</sequence>
<name>A0A0G4NB95_VERLO</name>
<protein>
    <submittedName>
        <fullName evidence="2">Uncharacterized protein</fullName>
    </submittedName>
</protein>
<dbReference type="AlphaFoldDB" id="A0A0G4NB95"/>
<evidence type="ECO:0000313" key="2">
    <source>
        <dbReference type="EMBL" id="CRK43619.1"/>
    </source>
</evidence>
<evidence type="ECO:0000313" key="3">
    <source>
        <dbReference type="Proteomes" id="UP000045706"/>
    </source>
</evidence>
<dbReference type="Proteomes" id="UP000045706">
    <property type="component" value="Unassembled WGS sequence"/>
</dbReference>
<reference evidence="3" key="1">
    <citation type="submission" date="2015-05" db="EMBL/GenBank/DDBJ databases">
        <authorList>
            <person name="Fogelqvist Johan"/>
        </authorList>
    </citation>
    <scope>NUCLEOTIDE SEQUENCE [LARGE SCALE GENOMIC DNA]</scope>
</reference>
<feature type="non-terminal residue" evidence="2">
    <location>
        <position position="1"/>
    </location>
</feature>